<dbReference type="AlphaFoldDB" id="A6GFQ7"/>
<keyword evidence="4" id="KW-1185">Reference proteome</keyword>
<reference evidence="3 4" key="1">
    <citation type="submission" date="2007-06" db="EMBL/GenBank/DDBJ databases">
        <authorList>
            <person name="Shimkets L."/>
            <person name="Ferriera S."/>
            <person name="Johnson J."/>
            <person name="Kravitz S."/>
            <person name="Beeson K."/>
            <person name="Sutton G."/>
            <person name="Rogers Y.-H."/>
            <person name="Friedman R."/>
            <person name="Frazier M."/>
            <person name="Venter J.C."/>
        </authorList>
    </citation>
    <scope>NUCLEOTIDE SEQUENCE [LARGE SCALE GENOMIC DNA]</scope>
    <source>
        <strain evidence="3 4">SIR-1</strain>
    </source>
</reference>
<sequence>MASPRSASSSVREQKLARVIDREVAPIWHDRFARILMRELPAGEDLFALDLHSGPGHTTAEMLQRLGDSARIVALGSDPWLLQIAKSKVKPAWKKRVYFKAGTIDDVTEMGDGTYDLSMANLVLGEQVVDWKAALGELLRVTKPGGQVLATLPLHGTWQEVEDLFQELLRDEGMRKEVATLQKLRRRRPKPTQLVNGLHDLGLSDEDFILEHERFELLFRSGREFLFSPVIEHGPLRLWKAILGQAEKPQALFWRFKETIDTYYAGHVLGATVMAGSIRIRVPGRASETSFSAPYWARYPSLNRLWGGEEEDDDDEFDLDLEIDMDDDDDDEDEEPVAAAPAAAEDSVATGMPADSAASLRRSAVDSGAGFEAVEPSGELPVLETATEDPFAGLLEELEAEDAVVAEIEAEDAVVPETSPGTAATLGALGSGVRKLPVPPTASGSGVRPLPPRTADSVSAPLPLKPKGESSAPKRRPKPPVPPTPAAPKKAAAKKATARKPTKAVKPPPATGSKRKPVPIPKRVPSGKSGKVAIPKATASGKSGKVAIPKATEKRKTPKPRAVAEGEPDPFADMLDDDDVAEDIDDIEALDPEELDEGDDFDALFADIEPDPSRSGSFTKPKKD</sequence>
<dbReference type="STRING" id="391625.PPSIR1_26061"/>
<comment type="caution">
    <text evidence="3">The sequence shown here is derived from an EMBL/GenBank/DDBJ whole genome shotgun (WGS) entry which is preliminary data.</text>
</comment>
<dbReference type="RefSeq" id="WP_006975547.1">
    <property type="nucleotide sequence ID" value="NZ_ABCS01000096.1"/>
</dbReference>
<feature type="domain" description="Methyltransferase" evidence="2">
    <location>
        <begin position="49"/>
        <end position="146"/>
    </location>
</feature>
<dbReference type="Proteomes" id="UP000005801">
    <property type="component" value="Unassembled WGS sequence"/>
</dbReference>
<evidence type="ECO:0000259" key="2">
    <source>
        <dbReference type="Pfam" id="PF13649"/>
    </source>
</evidence>
<name>A6GFQ7_9BACT</name>
<feature type="compositionally biased region" description="Acidic residues" evidence="1">
    <location>
        <begin position="566"/>
        <end position="602"/>
    </location>
</feature>
<dbReference type="Pfam" id="PF13649">
    <property type="entry name" value="Methyltransf_25"/>
    <property type="match status" value="1"/>
</dbReference>
<evidence type="ECO:0000256" key="1">
    <source>
        <dbReference type="SAM" id="MobiDB-lite"/>
    </source>
</evidence>
<proteinExistence type="predicted"/>
<dbReference type="Gene3D" id="3.40.50.150">
    <property type="entry name" value="Vaccinia Virus protein VP39"/>
    <property type="match status" value="1"/>
</dbReference>
<dbReference type="SUPFAM" id="SSF53335">
    <property type="entry name" value="S-adenosyl-L-methionine-dependent methyltransferases"/>
    <property type="match status" value="1"/>
</dbReference>
<dbReference type="InterPro" id="IPR041698">
    <property type="entry name" value="Methyltransf_25"/>
</dbReference>
<dbReference type="CDD" id="cd02440">
    <property type="entry name" value="AdoMet_MTases"/>
    <property type="match status" value="1"/>
</dbReference>
<dbReference type="eggNOG" id="COG0144">
    <property type="taxonomic scope" value="Bacteria"/>
</dbReference>
<evidence type="ECO:0000313" key="4">
    <source>
        <dbReference type="Proteomes" id="UP000005801"/>
    </source>
</evidence>
<feature type="compositionally biased region" description="Low complexity" evidence="1">
    <location>
        <begin position="337"/>
        <end position="346"/>
    </location>
</feature>
<feature type="compositionally biased region" description="Acidic residues" evidence="1">
    <location>
        <begin position="323"/>
        <end position="336"/>
    </location>
</feature>
<dbReference type="EMBL" id="ABCS01000096">
    <property type="protein sequence ID" value="EDM75308.1"/>
    <property type="molecule type" value="Genomic_DNA"/>
</dbReference>
<feature type="compositionally biased region" description="Basic residues" evidence="1">
    <location>
        <begin position="491"/>
        <end position="503"/>
    </location>
</feature>
<feature type="region of interest" description="Disordered" evidence="1">
    <location>
        <begin position="411"/>
        <end position="624"/>
    </location>
</feature>
<gene>
    <name evidence="3" type="ORF">PPSIR1_26061</name>
</gene>
<evidence type="ECO:0000313" key="3">
    <source>
        <dbReference type="EMBL" id="EDM75308.1"/>
    </source>
</evidence>
<organism evidence="3 4">
    <name type="scientific">Plesiocystis pacifica SIR-1</name>
    <dbReference type="NCBI Taxonomy" id="391625"/>
    <lineage>
        <taxon>Bacteria</taxon>
        <taxon>Pseudomonadati</taxon>
        <taxon>Myxococcota</taxon>
        <taxon>Polyangia</taxon>
        <taxon>Nannocystales</taxon>
        <taxon>Nannocystaceae</taxon>
        <taxon>Plesiocystis</taxon>
    </lineage>
</organism>
<protein>
    <recommendedName>
        <fullName evidence="2">Methyltransferase domain-containing protein</fullName>
    </recommendedName>
</protein>
<dbReference type="InterPro" id="IPR029063">
    <property type="entry name" value="SAM-dependent_MTases_sf"/>
</dbReference>
<dbReference type="OrthoDB" id="5511956at2"/>
<feature type="region of interest" description="Disordered" evidence="1">
    <location>
        <begin position="323"/>
        <end position="363"/>
    </location>
</feature>
<accession>A6GFQ7</accession>